<protein>
    <submittedName>
        <fullName evidence="1">Uncharacterized protein</fullName>
    </submittedName>
</protein>
<organism evidence="1">
    <name type="scientific">Octopus bimaculoides</name>
    <name type="common">California two-spotted octopus</name>
    <dbReference type="NCBI Taxonomy" id="37653"/>
    <lineage>
        <taxon>Eukaryota</taxon>
        <taxon>Metazoa</taxon>
        <taxon>Spiralia</taxon>
        <taxon>Lophotrochozoa</taxon>
        <taxon>Mollusca</taxon>
        <taxon>Cephalopoda</taxon>
        <taxon>Coleoidea</taxon>
        <taxon>Octopodiformes</taxon>
        <taxon>Octopoda</taxon>
        <taxon>Incirrata</taxon>
        <taxon>Octopodidae</taxon>
        <taxon>Octopus</taxon>
    </lineage>
</organism>
<reference evidence="1" key="1">
    <citation type="submission" date="2015-07" db="EMBL/GenBank/DDBJ databases">
        <title>MeaNS - Measles Nucleotide Surveillance Program.</title>
        <authorList>
            <person name="Tran T."/>
            <person name="Druce J."/>
        </authorList>
    </citation>
    <scope>NUCLEOTIDE SEQUENCE</scope>
    <source>
        <strain evidence="1">UCB-OBI-ISO-001</strain>
        <tissue evidence="1">Gonad</tissue>
    </source>
</reference>
<dbReference type="AlphaFoldDB" id="A0A0L8FJA6"/>
<gene>
    <name evidence="1" type="ORF">OCBIM_22017778mg</name>
</gene>
<accession>A0A0L8FJA6</accession>
<evidence type="ECO:0000313" key="1">
    <source>
        <dbReference type="EMBL" id="KOF64094.1"/>
    </source>
</evidence>
<proteinExistence type="predicted"/>
<name>A0A0L8FJA6_OCTBM</name>
<dbReference type="EMBL" id="KQ430471">
    <property type="protein sequence ID" value="KOF64094.1"/>
    <property type="molecule type" value="Genomic_DNA"/>
</dbReference>
<sequence length="95" mass="10676">MDNQYTSLTRSHISDFHKFLDQTLLELAALSTCPRSSNEGVKDFARPPLSCETSFAILFCLALLDESNWKFSNDCFSSLFFGSDSLLLGTNIRNN</sequence>